<dbReference type="EMBL" id="KZ824276">
    <property type="protein sequence ID" value="RAL14161.1"/>
    <property type="molecule type" value="Genomic_DNA"/>
</dbReference>
<gene>
    <name evidence="1" type="ORF">BO97DRAFT_423077</name>
</gene>
<dbReference type="Proteomes" id="UP000248961">
    <property type="component" value="Unassembled WGS sequence"/>
</dbReference>
<protein>
    <submittedName>
        <fullName evidence="1">Uncharacterized protein</fullName>
    </submittedName>
</protein>
<dbReference type="OrthoDB" id="539213at2759"/>
<accession>A0A395I1V7</accession>
<dbReference type="SUPFAM" id="SSF48403">
    <property type="entry name" value="Ankyrin repeat"/>
    <property type="match status" value="1"/>
</dbReference>
<evidence type="ECO:0000313" key="2">
    <source>
        <dbReference type="Proteomes" id="UP000248961"/>
    </source>
</evidence>
<name>A0A395I1V7_ASPHC</name>
<sequence length="384" mass="43623">MTEETRPALILRLPDELHLQYAQSLIGPDLSRLSQTCKALEAKFRDRLSKVREVTADALTDVPEAVQGRDPVILPHHQGRLWVGCHVGHNGQRQYHQVIRQDGRQYYHDCMWQRLYRVIQAGRITELQRFLDAEGSPNLRLRCGTPILHAAVHEHQDLMVYLLLKAGARPNDKCRNGKRTALDYVRYPSVGWHGGGRWSTAGDISQYPATLVVPLVKWFGAIATRCETLDHLKNYHEYGADMLVRAVFNGTSLKDMMAYQVRSILLGMDPRTPGRNSPRRVLFTEDEIFHILGDEPWLALAGTVGNVDSIFARTIQSHPKIARAMVQHGLALMTGPRPWLDLAVEAGQIEVVRALLDRPELAPRDAEWKQEMIREAEEYRRGTA</sequence>
<dbReference type="InterPro" id="IPR002110">
    <property type="entry name" value="Ankyrin_rpt"/>
</dbReference>
<dbReference type="VEuPathDB" id="FungiDB:BO97DRAFT_423077"/>
<dbReference type="InterPro" id="IPR036770">
    <property type="entry name" value="Ankyrin_rpt-contain_sf"/>
</dbReference>
<evidence type="ECO:0000313" key="1">
    <source>
        <dbReference type="EMBL" id="RAL14161.1"/>
    </source>
</evidence>
<dbReference type="GeneID" id="37201141"/>
<organism evidence="1 2">
    <name type="scientific">Aspergillus homomorphus (strain CBS 101889)</name>
    <dbReference type="NCBI Taxonomy" id="1450537"/>
    <lineage>
        <taxon>Eukaryota</taxon>
        <taxon>Fungi</taxon>
        <taxon>Dikarya</taxon>
        <taxon>Ascomycota</taxon>
        <taxon>Pezizomycotina</taxon>
        <taxon>Eurotiomycetes</taxon>
        <taxon>Eurotiomycetidae</taxon>
        <taxon>Eurotiales</taxon>
        <taxon>Aspergillaceae</taxon>
        <taxon>Aspergillus</taxon>
        <taxon>Aspergillus subgen. Circumdati</taxon>
    </lineage>
</organism>
<keyword evidence="2" id="KW-1185">Reference proteome</keyword>
<proteinExistence type="predicted"/>
<dbReference type="Gene3D" id="1.25.40.20">
    <property type="entry name" value="Ankyrin repeat-containing domain"/>
    <property type="match status" value="1"/>
</dbReference>
<reference evidence="1 2" key="1">
    <citation type="submission" date="2018-02" db="EMBL/GenBank/DDBJ databases">
        <title>The genomes of Aspergillus section Nigri reveals drivers in fungal speciation.</title>
        <authorList>
            <consortium name="DOE Joint Genome Institute"/>
            <person name="Vesth T.C."/>
            <person name="Nybo J."/>
            <person name="Theobald S."/>
            <person name="Brandl J."/>
            <person name="Frisvad J.C."/>
            <person name="Nielsen K.F."/>
            <person name="Lyhne E.K."/>
            <person name="Kogle M.E."/>
            <person name="Kuo A."/>
            <person name="Riley R."/>
            <person name="Clum A."/>
            <person name="Nolan M."/>
            <person name="Lipzen A."/>
            <person name="Salamov A."/>
            <person name="Henrissat B."/>
            <person name="Wiebenga A."/>
            <person name="De vries R.P."/>
            <person name="Grigoriev I.V."/>
            <person name="Mortensen U.H."/>
            <person name="Andersen M.R."/>
            <person name="Baker S.E."/>
        </authorList>
    </citation>
    <scope>NUCLEOTIDE SEQUENCE [LARGE SCALE GENOMIC DNA]</scope>
    <source>
        <strain evidence="1 2">CBS 101889</strain>
    </source>
</reference>
<dbReference type="Pfam" id="PF00023">
    <property type="entry name" value="Ank"/>
    <property type="match status" value="1"/>
</dbReference>
<dbReference type="RefSeq" id="XP_025553315.1">
    <property type="nucleotide sequence ID" value="XM_025696852.1"/>
</dbReference>
<dbReference type="AlphaFoldDB" id="A0A395I1V7"/>